<evidence type="ECO:0000256" key="5">
    <source>
        <dbReference type="HAMAP-Rule" id="MF_02070"/>
    </source>
</evidence>
<dbReference type="PANTHER" id="PTHR34136:SF1">
    <property type="entry name" value="UDP-N-ACETYL-D-MANNOSAMINURONIC ACID TRANSFERASE"/>
    <property type="match status" value="1"/>
</dbReference>
<accession>A0ABT8E263</accession>
<evidence type="ECO:0000256" key="3">
    <source>
        <dbReference type="ARBA" id="ARBA00022944"/>
    </source>
</evidence>
<dbReference type="EC" id="2.4.1.187" evidence="5"/>
<reference evidence="6" key="1">
    <citation type="submission" date="2023-06" db="EMBL/GenBank/DDBJ databases">
        <title>Draft Genome Sequences of Representative Paenibacillus Polymyxa, Bacillus cereus, Fictibacillus sp., and Brevibacillus agri Strains Isolated from Amazonian Dark Earth.</title>
        <authorList>
            <person name="Pellegrinetti T.A."/>
            <person name="Cunha I.C.M."/>
            <person name="Chaves M.G."/>
            <person name="Freitas A.S."/>
            <person name="Silva A.V.R."/>
            <person name="Tsai S.M."/>
            <person name="Mendes L.W."/>
        </authorList>
    </citation>
    <scope>NUCLEOTIDE SEQUENCE</scope>
    <source>
        <strain evidence="6">CENA-BCM004</strain>
    </source>
</reference>
<comment type="function">
    <text evidence="5">Catalyzes the conversion of GlcNAc-PP-undecaprenol into ManNAc-GlcNAc-PP-undecaprenol, the first committed lipid intermediate in the de novo synthesis of teichoic acid.</text>
</comment>
<sequence length="250" mass="28289">MMNNTVNILGIDFLNTTINNFINTLHSHLEDRKKAFVVTANPEVVMKARKEEDFMSVIKNADYVTADGIGIIKSAGLLGLPLPERVTGFDLTLRLLSLANEKNYSVYLLGGRDKVIEKASETIETEYPNVTIAGYHHGFFDLNDDKIASTIEHIKPDIVLVALGAGRQEAWINQHLSRFEHGIFMGVGGTFDVLAGEVQRAPEVWQRMNLEWFYRLVKQPSRWKRQIALPQFALKVLQVKMQQIAKVPVR</sequence>
<keyword evidence="3 5" id="KW-0777">Teichoic acid biosynthesis</keyword>
<evidence type="ECO:0000256" key="4">
    <source>
        <dbReference type="ARBA" id="ARBA00023316"/>
    </source>
</evidence>
<keyword evidence="7" id="KW-1185">Reference proteome</keyword>
<proteinExistence type="inferred from homology"/>
<gene>
    <name evidence="6" type="ORF">QYF49_02960</name>
</gene>
<dbReference type="HAMAP" id="MF_02070">
    <property type="entry name" value="TagA_TarA"/>
    <property type="match status" value="1"/>
</dbReference>
<name>A0ABT8E263_9BACL</name>
<comment type="similarity">
    <text evidence="5">Belongs to the glycosyltransferase 26 family. TagA/TarA subfamily.</text>
</comment>
<evidence type="ECO:0000313" key="7">
    <source>
        <dbReference type="Proteomes" id="UP001168694"/>
    </source>
</evidence>
<dbReference type="Proteomes" id="UP001168694">
    <property type="component" value="Unassembled WGS sequence"/>
</dbReference>
<dbReference type="InterPro" id="IPR034714">
    <property type="entry name" value="TagA_TarA"/>
</dbReference>
<dbReference type="PANTHER" id="PTHR34136">
    <property type="match status" value="1"/>
</dbReference>
<dbReference type="NCBIfam" id="TIGR00696">
    <property type="entry name" value="wecG_tagA_cpsF"/>
    <property type="match status" value="1"/>
</dbReference>
<dbReference type="Pfam" id="PF03808">
    <property type="entry name" value="Glyco_tran_WecG"/>
    <property type="match status" value="1"/>
</dbReference>
<evidence type="ECO:0000313" key="6">
    <source>
        <dbReference type="EMBL" id="MDN4071991.1"/>
    </source>
</evidence>
<dbReference type="EMBL" id="JAUHLN010000001">
    <property type="protein sequence ID" value="MDN4071991.1"/>
    <property type="molecule type" value="Genomic_DNA"/>
</dbReference>
<keyword evidence="1 5" id="KW-0328">Glycosyltransferase</keyword>
<evidence type="ECO:0000256" key="1">
    <source>
        <dbReference type="ARBA" id="ARBA00022676"/>
    </source>
</evidence>
<dbReference type="CDD" id="cd06533">
    <property type="entry name" value="Glyco_transf_WecG_TagA"/>
    <property type="match status" value="1"/>
</dbReference>
<dbReference type="InterPro" id="IPR004629">
    <property type="entry name" value="WecG_TagA_CpsF"/>
</dbReference>
<dbReference type="RefSeq" id="WP_290398136.1">
    <property type="nucleotide sequence ID" value="NZ_JAUHLN010000001.1"/>
</dbReference>
<keyword evidence="2 5" id="KW-0808">Transferase</keyword>
<evidence type="ECO:0000256" key="2">
    <source>
        <dbReference type="ARBA" id="ARBA00022679"/>
    </source>
</evidence>
<organism evidence="6 7">
    <name type="scientific">Fictibacillus terranigra</name>
    <dbReference type="NCBI Taxonomy" id="3058424"/>
    <lineage>
        <taxon>Bacteria</taxon>
        <taxon>Bacillati</taxon>
        <taxon>Bacillota</taxon>
        <taxon>Bacilli</taxon>
        <taxon>Bacillales</taxon>
        <taxon>Fictibacillaceae</taxon>
        <taxon>Fictibacillus</taxon>
    </lineage>
</organism>
<keyword evidence="4 5" id="KW-0961">Cell wall biogenesis/degradation</keyword>
<comment type="caution">
    <text evidence="6">The sequence shown here is derived from an EMBL/GenBank/DDBJ whole genome shotgun (WGS) entry which is preliminary data.</text>
</comment>
<comment type="pathway">
    <text evidence="5">Cell wall biogenesis; teichoic acid biosynthesis.</text>
</comment>
<protein>
    <recommendedName>
        <fullName evidence="5">N-acetylglucosaminyldiphosphoundecaprenol N-acetyl-beta-D-mannosaminyltransferase</fullName>
        <ecNumber evidence="5">2.4.1.187</ecNumber>
    </recommendedName>
    <alternativeName>
        <fullName evidence="5">N-acetylmannosaminyltransferase</fullName>
    </alternativeName>
    <alternativeName>
        <fullName evidence="5">UDP-N-acetylmannosamine transferase</fullName>
    </alternativeName>
    <alternativeName>
        <fullName evidence="5">UDP-N-acetylmannosamine:N-acetylglucosaminyl pyrophosphorylundecaprenol N-acetylmannosaminyltransferase</fullName>
    </alternativeName>
</protein>
<comment type="catalytic activity">
    <reaction evidence="5">
        <text>UDP-N-acetyl-alpha-D-mannosamine + N-acetyl-alpha-D-glucosaminyl-di-trans,octa-cis-undecaprenyl diphosphate = N-acetyl-beta-D-mannosaminyl-(1-&gt;4)-N-acetyl-alpha-D-glucosaminyl di-trans,octa-cis-undecaprenyl diphosphate + UDP + H(+)</text>
        <dbReference type="Rhea" id="RHEA:16053"/>
        <dbReference type="ChEBI" id="CHEBI:15378"/>
        <dbReference type="ChEBI" id="CHEBI:58223"/>
        <dbReference type="ChEBI" id="CHEBI:62959"/>
        <dbReference type="ChEBI" id="CHEBI:68623"/>
        <dbReference type="ChEBI" id="CHEBI:132210"/>
        <dbReference type="EC" id="2.4.1.187"/>
    </reaction>
</comment>